<proteinExistence type="predicted"/>
<dbReference type="RefSeq" id="WP_388310027.1">
    <property type="nucleotide sequence ID" value="NZ_JBIBDZ010000011.1"/>
</dbReference>
<gene>
    <name evidence="2" type="ORF">ACFY8C_30710</name>
</gene>
<sequence length="192" mass="21798">MEVAVFRGLRTAFPLVRHRVDGHVAVVWCRVVAWWRSRVPSVVGLLEQWAHHSPSCRDLREEADRLQAELAVAEREWKTVAPEWRAGLASSALSVDYQRILQALSAHICCGDHHREQQAKGVDDVPLAAVDQLAVVEAAAVRADDRVRLTDCESITPAPGSESRPARSRTRRRSRSWNSRTRSWLRQRRKDA</sequence>
<accession>A0ABW6XYT1</accession>
<feature type="compositionally biased region" description="Basic residues" evidence="1">
    <location>
        <begin position="166"/>
        <end position="175"/>
    </location>
</feature>
<protein>
    <recommendedName>
        <fullName evidence="4">Transposase</fullName>
    </recommendedName>
</protein>
<evidence type="ECO:0000313" key="2">
    <source>
        <dbReference type="EMBL" id="MFF5922668.1"/>
    </source>
</evidence>
<organism evidence="2 3">
    <name type="scientific">Streptomyces flavochromogenes</name>
    <dbReference type="NCBI Taxonomy" id="68199"/>
    <lineage>
        <taxon>Bacteria</taxon>
        <taxon>Bacillati</taxon>
        <taxon>Actinomycetota</taxon>
        <taxon>Actinomycetes</taxon>
        <taxon>Kitasatosporales</taxon>
        <taxon>Streptomycetaceae</taxon>
        <taxon>Streptomyces</taxon>
    </lineage>
</organism>
<evidence type="ECO:0000313" key="3">
    <source>
        <dbReference type="Proteomes" id="UP001602370"/>
    </source>
</evidence>
<dbReference type="Proteomes" id="UP001602370">
    <property type="component" value="Unassembled WGS sequence"/>
</dbReference>
<feature type="compositionally biased region" description="Basic residues" evidence="1">
    <location>
        <begin position="183"/>
        <end position="192"/>
    </location>
</feature>
<feature type="region of interest" description="Disordered" evidence="1">
    <location>
        <begin position="152"/>
        <end position="192"/>
    </location>
</feature>
<dbReference type="EMBL" id="JBIBDZ010000011">
    <property type="protein sequence ID" value="MFF5922668.1"/>
    <property type="molecule type" value="Genomic_DNA"/>
</dbReference>
<keyword evidence="3" id="KW-1185">Reference proteome</keyword>
<reference evidence="2 3" key="1">
    <citation type="submission" date="2024-10" db="EMBL/GenBank/DDBJ databases">
        <title>The Natural Products Discovery Center: Release of the First 8490 Sequenced Strains for Exploring Actinobacteria Biosynthetic Diversity.</title>
        <authorList>
            <person name="Kalkreuter E."/>
            <person name="Kautsar S.A."/>
            <person name="Yang D."/>
            <person name="Bader C.D."/>
            <person name="Teijaro C.N."/>
            <person name="Fluegel L."/>
            <person name="Davis C.M."/>
            <person name="Simpson J.R."/>
            <person name="Lauterbach L."/>
            <person name="Steele A.D."/>
            <person name="Gui C."/>
            <person name="Meng S."/>
            <person name="Li G."/>
            <person name="Viehrig K."/>
            <person name="Ye F."/>
            <person name="Su P."/>
            <person name="Kiefer A.F."/>
            <person name="Nichols A."/>
            <person name="Cepeda A.J."/>
            <person name="Yan W."/>
            <person name="Fan B."/>
            <person name="Jiang Y."/>
            <person name="Adhikari A."/>
            <person name="Zheng C.-J."/>
            <person name="Schuster L."/>
            <person name="Cowan T.M."/>
            <person name="Smanski M.J."/>
            <person name="Chevrette M.G."/>
            <person name="De Carvalho L.P.S."/>
            <person name="Shen B."/>
        </authorList>
    </citation>
    <scope>NUCLEOTIDE SEQUENCE [LARGE SCALE GENOMIC DNA]</scope>
    <source>
        <strain evidence="2 3">NPDC012605</strain>
    </source>
</reference>
<comment type="caution">
    <text evidence="2">The sequence shown here is derived from an EMBL/GenBank/DDBJ whole genome shotgun (WGS) entry which is preliminary data.</text>
</comment>
<name>A0ABW6XYT1_9ACTN</name>
<evidence type="ECO:0008006" key="4">
    <source>
        <dbReference type="Google" id="ProtNLM"/>
    </source>
</evidence>
<evidence type="ECO:0000256" key="1">
    <source>
        <dbReference type="SAM" id="MobiDB-lite"/>
    </source>
</evidence>